<dbReference type="HOGENOM" id="CLU_2523818_0_0_5"/>
<dbReference type="Proteomes" id="UP000003947">
    <property type="component" value="Unassembled WGS sequence"/>
</dbReference>
<proteinExistence type="predicted"/>
<name>I4YTB1_9HYPH</name>
<evidence type="ECO:0000313" key="2">
    <source>
        <dbReference type="EMBL" id="EIM27203.1"/>
    </source>
</evidence>
<evidence type="ECO:0000256" key="1">
    <source>
        <dbReference type="SAM" id="MobiDB-lite"/>
    </source>
</evidence>
<keyword evidence="3" id="KW-1185">Reference proteome</keyword>
<protein>
    <submittedName>
        <fullName evidence="2">Uncharacterized protein</fullName>
    </submittedName>
</protein>
<feature type="region of interest" description="Disordered" evidence="1">
    <location>
        <begin position="1"/>
        <end position="27"/>
    </location>
</feature>
<dbReference type="EMBL" id="JH660645">
    <property type="protein sequence ID" value="EIM27203.1"/>
    <property type="molecule type" value="Genomic_DNA"/>
</dbReference>
<feature type="compositionally biased region" description="Basic and acidic residues" evidence="1">
    <location>
        <begin position="7"/>
        <end position="20"/>
    </location>
</feature>
<reference evidence="2 3" key="1">
    <citation type="submission" date="2012-02" db="EMBL/GenBank/DDBJ databases">
        <title>Improved High-Quality Draft sequence of Microvirga sp. WSM3557.</title>
        <authorList>
            <consortium name="US DOE Joint Genome Institute"/>
            <person name="Lucas S."/>
            <person name="Han J."/>
            <person name="Lapidus A."/>
            <person name="Cheng J.-F."/>
            <person name="Goodwin L."/>
            <person name="Pitluck S."/>
            <person name="Peters L."/>
            <person name="Zhang X."/>
            <person name="Detter J.C."/>
            <person name="Han C."/>
            <person name="Tapia R."/>
            <person name="Land M."/>
            <person name="Hauser L."/>
            <person name="Kyrpides N."/>
            <person name="Ivanova N."/>
            <person name="Pagani I."/>
            <person name="Brau L."/>
            <person name="Yates R."/>
            <person name="O'Hara G."/>
            <person name="Rui T."/>
            <person name="Howieson J."/>
            <person name="Reeve W."/>
            <person name="Woyke T."/>
        </authorList>
    </citation>
    <scope>NUCLEOTIDE SEQUENCE [LARGE SCALE GENOMIC DNA]</scope>
    <source>
        <strain evidence="2 3">WSM3557</strain>
    </source>
</reference>
<organism evidence="2 3">
    <name type="scientific">Microvirga lotononidis</name>
    <dbReference type="NCBI Taxonomy" id="864069"/>
    <lineage>
        <taxon>Bacteria</taxon>
        <taxon>Pseudomonadati</taxon>
        <taxon>Pseudomonadota</taxon>
        <taxon>Alphaproteobacteria</taxon>
        <taxon>Hyphomicrobiales</taxon>
        <taxon>Methylobacteriaceae</taxon>
        <taxon>Microvirga</taxon>
    </lineage>
</organism>
<dbReference type="AlphaFoldDB" id="I4YTB1"/>
<dbReference type="PATRIC" id="fig|864069.3.peg.4083"/>
<sequence length="84" mass="9426">MATGEYAGERHPRDMKEGRTCPDPIELLSPPHVIKGHVKYRKTCMLSRTPDHLSCSVERSHMEAEVREGLGITARSTTSIQYMG</sequence>
<evidence type="ECO:0000313" key="3">
    <source>
        <dbReference type="Proteomes" id="UP000003947"/>
    </source>
</evidence>
<accession>I4YTB1</accession>
<gene>
    <name evidence="2" type="ORF">MicloDRAFT_00037600</name>
</gene>